<comment type="caution">
    <text evidence="1">The sequence shown here is derived from an EMBL/GenBank/DDBJ whole genome shotgun (WGS) entry which is preliminary data.</text>
</comment>
<evidence type="ECO:0000313" key="1">
    <source>
        <dbReference type="EMBL" id="GIZ48240.1"/>
    </source>
</evidence>
<proteinExistence type="predicted"/>
<sequence>MKECVLSCAEISSHDYALAAVASYGRATRAEGHLLLRWCDVRPRERVNPRGRQWHTMVALFLPLDIRLRFLAGLRPHI</sequence>
<accession>A0A9P3FL79</accession>
<dbReference type="EMBL" id="BOLY01000008">
    <property type="protein sequence ID" value="GIZ48240.1"/>
    <property type="molecule type" value="Genomic_DNA"/>
</dbReference>
<evidence type="ECO:0000313" key="2">
    <source>
        <dbReference type="Proteomes" id="UP000825890"/>
    </source>
</evidence>
<dbReference type="Proteomes" id="UP000825890">
    <property type="component" value="Unassembled WGS sequence"/>
</dbReference>
<name>A0A9P3FL79_9PEZI</name>
<dbReference type="RefSeq" id="XP_044662727.1">
    <property type="nucleotide sequence ID" value="XM_044806792.1"/>
</dbReference>
<keyword evidence="2" id="KW-1185">Reference proteome</keyword>
<organism evidence="1 2">
    <name type="scientific">Cercospora kikuchii</name>
    <dbReference type="NCBI Taxonomy" id="84275"/>
    <lineage>
        <taxon>Eukaryota</taxon>
        <taxon>Fungi</taxon>
        <taxon>Dikarya</taxon>
        <taxon>Ascomycota</taxon>
        <taxon>Pezizomycotina</taxon>
        <taxon>Dothideomycetes</taxon>
        <taxon>Dothideomycetidae</taxon>
        <taxon>Mycosphaerellales</taxon>
        <taxon>Mycosphaerellaceae</taxon>
        <taxon>Cercospora</taxon>
    </lineage>
</organism>
<dbReference type="AlphaFoldDB" id="A0A9P3FL79"/>
<dbReference type="GeneID" id="68296883"/>
<gene>
    <name evidence="1" type="ORF">CKM354_001130800</name>
</gene>
<dbReference type="OrthoDB" id="10625529at2759"/>
<protein>
    <submittedName>
        <fullName evidence="1">Uncharacterized protein</fullName>
    </submittedName>
</protein>
<reference evidence="1 2" key="1">
    <citation type="submission" date="2021-01" db="EMBL/GenBank/DDBJ databases">
        <title>Cercospora kikuchii MAFF 305040 whole genome shotgun sequence.</title>
        <authorList>
            <person name="Kashiwa T."/>
            <person name="Suzuki T."/>
        </authorList>
    </citation>
    <scope>NUCLEOTIDE SEQUENCE [LARGE SCALE GENOMIC DNA]</scope>
    <source>
        <strain evidence="1 2">MAFF 305040</strain>
    </source>
</reference>